<dbReference type="AlphaFoldDB" id="A0A448WW43"/>
<protein>
    <submittedName>
        <fullName evidence="1">Uncharacterized protein</fullName>
    </submittedName>
</protein>
<dbReference type="EMBL" id="CAAALY010051991">
    <property type="protein sequence ID" value="VEL21571.1"/>
    <property type="molecule type" value="Genomic_DNA"/>
</dbReference>
<dbReference type="Proteomes" id="UP000784294">
    <property type="component" value="Unassembled WGS sequence"/>
</dbReference>
<keyword evidence="2" id="KW-1185">Reference proteome</keyword>
<reference evidence="1" key="1">
    <citation type="submission" date="2018-11" db="EMBL/GenBank/DDBJ databases">
        <authorList>
            <consortium name="Pathogen Informatics"/>
        </authorList>
    </citation>
    <scope>NUCLEOTIDE SEQUENCE</scope>
</reference>
<evidence type="ECO:0000313" key="2">
    <source>
        <dbReference type="Proteomes" id="UP000784294"/>
    </source>
</evidence>
<proteinExistence type="predicted"/>
<sequence length="84" mass="9663">MPQAWKVREEGSPCLECPKQTTPRSLKTQEAYSTLDWYCSQLDGRISFGNPQVGFHLTCHTTEQTNLSGLGYFVFLQSLNLKWY</sequence>
<evidence type="ECO:0000313" key="1">
    <source>
        <dbReference type="EMBL" id="VEL21571.1"/>
    </source>
</evidence>
<name>A0A448WW43_9PLAT</name>
<accession>A0A448WW43</accession>
<comment type="caution">
    <text evidence="1">The sequence shown here is derived from an EMBL/GenBank/DDBJ whole genome shotgun (WGS) entry which is preliminary data.</text>
</comment>
<organism evidence="1 2">
    <name type="scientific">Protopolystoma xenopodis</name>
    <dbReference type="NCBI Taxonomy" id="117903"/>
    <lineage>
        <taxon>Eukaryota</taxon>
        <taxon>Metazoa</taxon>
        <taxon>Spiralia</taxon>
        <taxon>Lophotrochozoa</taxon>
        <taxon>Platyhelminthes</taxon>
        <taxon>Monogenea</taxon>
        <taxon>Polyopisthocotylea</taxon>
        <taxon>Polystomatidea</taxon>
        <taxon>Polystomatidae</taxon>
        <taxon>Protopolystoma</taxon>
    </lineage>
</organism>
<gene>
    <name evidence="1" type="ORF">PXEA_LOCUS15011</name>
</gene>